<comment type="similarity">
    <text evidence="1 7">Belongs to the peptidase S11 family.</text>
</comment>
<dbReference type="PANTHER" id="PTHR21581:SF11">
    <property type="entry name" value="D-ALANYL-D-ALANINE CARBOXYPEPTIDASE DACA"/>
    <property type="match status" value="1"/>
</dbReference>
<dbReference type="InterPro" id="IPR012338">
    <property type="entry name" value="Beta-lactam/transpept-like"/>
</dbReference>
<name>A0ABT0HZI9_9LACO</name>
<dbReference type="EMBL" id="JAJIAR010000008">
    <property type="protein sequence ID" value="MCK8611754.1"/>
    <property type="molecule type" value="Genomic_DNA"/>
</dbReference>
<dbReference type="RefSeq" id="WP_187155491.1">
    <property type="nucleotide sequence ID" value="NZ_JAJIAR010000008.1"/>
</dbReference>
<dbReference type="InterPro" id="IPR001967">
    <property type="entry name" value="Peptidase_S11_N"/>
</dbReference>
<organism evidence="9 10">
    <name type="scientific">Apilactobacillus nanyangensis</name>
    <dbReference type="NCBI Taxonomy" id="2799579"/>
    <lineage>
        <taxon>Bacteria</taxon>
        <taxon>Bacillati</taxon>
        <taxon>Bacillota</taxon>
        <taxon>Bacilli</taxon>
        <taxon>Lactobacillales</taxon>
        <taxon>Lactobacillaceae</taxon>
        <taxon>Apilactobacillus</taxon>
    </lineage>
</organism>
<sequence length="337" mass="36993">MKKSVKRLAIIFVAAIGLGAYEQFNNPFSFIRQEYTKLTNNKKGYQPNYQQDRQTYKTDLLKMSQDKVENASAAVALDATKNKVIYSQNGDKKIKVASLAKLMTLYLTIQKAEKTNGWNQVVDTSSKGLKELGSDIELGGFKFKDGHKYTVRDLYKAALVQSSNNSAIALGQWVAGGSNVKFIKMMNKQAKAWNLDATFVSSSGLENSDLAKFGYAQVGGKDDANMISAKSIAIIADHVLSIYPQVIDDSKQVNEVVDGQTLFNENSLLPGRPFYDESLHVDGLKTGYTVAAGLCLVATAQQPGKDRVITVVVNDYAEFSDTAKLIKLLNKNDSALK</sequence>
<dbReference type="PANTHER" id="PTHR21581">
    <property type="entry name" value="D-ALANYL-D-ALANINE CARBOXYPEPTIDASE"/>
    <property type="match status" value="1"/>
</dbReference>
<accession>A0ABT0HZI9</accession>
<comment type="caution">
    <text evidence="9">The sequence shown here is derived from an EMBL/GenBank/DDBJ whole genome shotgun (WGS) entry which is preliminary data.</text>
</comment>
<dbReference type="InterPro" id="IPR018044">
    <property type="entry name" value="Peptidase_S11"/>
</dbReference>
<evidence type="ECO:0000256" key="2">
    <source>
        <dbReference type="ARBA" id="ARBA00022729"/>
    </source>
</evidence>
<evidence type="ECO:0000256" key="7">
    <source>
        <dbReference type="RuleBase" id="RU004016"/>
    </source>
</evidence>
<keyword evidence="10" id="KW-1185">Reference proteome</keyword>
<evidence type="ECO:0000256" key="5">
    <source>
        <dbReference type="ARBA" id="ARBA00022984"/>
    </source>
</evidence>
<protein>
    <submittedName>
        <fullName evidence="9">Serine hydrolase</fullName>
    </submittedName>
</protein>
<keyword evidence="3 9" id="KW-0378">Hydrolase</keyword>
<evidence type="ECO:0000259" key="8">
    <source>
        <dbReference type="Pfam" id="PF00768"/>
    </source>
</evidence>
<evidence type="ECO:0000256" key="4">
    <source>
        <dbReference type="ARBA" id="ARBA00022960"/>
    </source>
</evidence>
<keyword evidence="6" id="KW-0961">Cell wall biogenesis/degradation</keyword>
<feature type="domain" description="Peptidase S11 D-alanyl-D-alanine carboxypeptidase A N-terminal" evidence="8">
    <location>
        <begin position="69"/>
        <end position="315"/>
    </location>
</feature>
<keyword evidence="2" id="KW-0732">Signal</keyword>
<evidence type="ECO:0000313" key="10">
    <source>
        <dbReference type="Proteomes" id="UP001522816"/>
    </source>
</evidence>
<reference evidence="9 10" key="1">
    <citation type="submission" date="2021-11" db="EMBL/GenBank/DDBJ databases">
        <title>Comparative genomics of bee honey and flower isolates.</title>
        <authorList>
            <person name="Bechtner J.D."/>
            <person name="Gallus M.K."/>
            <person name="Ehrmann M."/>
        </authorList>
    </citation>
    <scope>NUCLEOTIDE SEQUENCE [LARGE SCALE GENOMIC DNA]</scope>
    <source>
        <strain evidence="9 10">7</strain>
    </source>
</reference>
<dbReference type="Pfam" id="PF00768">
    <property type="entry name" value="Peptidase_S11"/>
    <property type="match status" value="1"/>
</dbReference>
<proteinExistence type="inferred from homology"/>
<dbReference type="Gene3D" id="3.40.710.10">
    <property type="entry name" value="DD-peptidase/beta-lactamase superfamily"/>
    <property type="match status" value="1"/>
</dbReference>
<dbReference type="GO" id="GO:0016787">
    <property type="term" value="F:hydrolase activity"/>
    <property type="evidence" value="ECO:0007669"/>
    <property type="project" value="UniProtKB-KW"/>
</dbReference>
<gene>
    <name evidence="9" type="ORF">LNP10_04485</name>
</gene>
<evidence type="ECO:0000256" key="1">
    <source>
        <dbReference type="ARBA" id="ARBA00007164"/>
    </source>
</evidence>
<dbReference type="SUPFAM" id="SSF56601">
    <property type="entry name" value="beta-lactamase/transpeptidase-like"/>
    <property type="match status" value="1"/>
</dbReference>
<dbReference type="PRINTS" id="PR00725">
    <property type="entry name" value="DADACBPTASE1"/>
</dbReference>
<evidence type="ECO:0000256" key="3">
    <source>
        <dbReference type="ARBA" id="ARBA00022801"/>
    </source>
</evidence>
<evidence type="ECO:0000256" key="6">
    <source>
        <dbReference type="ARBA" id="ARBA00023316"/>
    </source>
</evidence>
<keyword evidence="4" id="KW-0133">Cell shape</keyword>
<evidence type="ECO:0000313" key="9">
    <source>
        <dbReference type="EMBL" id="MCK8611754.1"/>
    </source>
</evidence>
<dbReference type="Proteomes" id="UP001522816">
    <property type="component" value="Unassembled WGS sequence"/>
</dbReference>
<keyword evidence="5" id="KW-0573">Peptidoglycan synthesis</keyword>